<dbReference type="GO" id="GO:0008236">
    <property type="term" value="F:serine-type peptidase activity"/>
    <property type="evidence" value="ECO:0007669"/>
    <property type="project" value="UniProtKB-KW"/>
</dbReference>
<evidence type="ECO:0000256" key="1">
    <source>
        <dbReference type="ARBA" id="ARBA00008683"/>
    </source>
</evidence>
<accession>A0A512DQK0</accession>
<gene>
    <name evidence="6" type="primary">sohB</name>
    <name evidence="6" type="ORF">SAE02_28640</name>
</gene>
<evidence type="ECO:0000256" key="4">
    <source>
        <dbReference type="ARBA" id="ARBA00022825"/>
    </source>
</evidence>
<dbReference type="GO" id="GO:0006508">
    <property type="term" value="P:proteolysis"/>
    <property type="evidence" value="ECO:0007669"/>
    <property type="project" value="UniProtKB-KW"/>
</dbReference>
<evidence type="ECO:0000313" key="6">
    <source>
        <dbReference type="EMBL" id="GEO38716.1"/>
    </source>
</evidence>
<proteinExistence type="inferred from homology"/>
<name>A0A512DQK0_9PROT</name>
<reference evidence="6 7" key="1">
    <citation type="submission" date="2019-07" db="EMBL/GenBank/DDBJ databases">
        <title>Whole genome shotgun sequence of Skermanella aerolata NBRC 106429.</title>
        <authorList>
            <person name="Hosoyama A."/>
            <person name="Uohara A."/>
            <person name="Ohji S."/>
            <person name="Ichikawa N."/>
        </authorList>
    </citation>
    <scope>NUCLEOTIDE SEQUENCE [LARGE SCALE GENOMIC DNA]</scope>
    <source>
        <strain evidence="6 7">NBRC 106429</strain>
    </source>
</reference>
<keyword evidence="2" id="KW-0645">Protease</keyword>
<evidence type="ECO:0000256" key="2">
    <source>
        <dbReference type="ARBA" id="ARBA00022670"/>
    </source>
</evidence>
<organism evidence="6 7">
    <name type="scientific">Skermanella aerolata</name>
    <dbReference type="NCBI Taxonomy" id="393310"/>
    <lineage>
        <taxon>Bacteria</taxon>
        <taxon>Pseudomonadati</taxon>
        <taxon>Pseudomonadota</taxon>
        <taxon>Alphaproteobacteria</taxon>
        <taxon>Rhodospirillales</taxon>
        <taxon>Azospirillaceae</taxon>
        <taxon>Skermanella</taxon>
    </lineage>
</organism>
<dbReference type="InterPro" id="IPR002142">
    <property type="entry name" value="Peptidase_S49"/>
</dbReference>
<dbReference type="RefSeq" id="WP_084721015.1">
    <property type="nucleotide sequence ID" value="NZ_BJYZ01000012.1"/>
</dbReference>
<dbReference type="Gene3D" id="3.90.226.10">
    <property type="entry name" value="2-enoyl-CoA Hydratase, Chain A, domain 1"/>
    <property type="match status" value="1"/>
</dbReference>
<dbReference type="PANTHER" id="PTHR42987:SF8">
    <property type="entry name" value="PROTEINASE"/>
    <property type="match status" value="1"/>
</dbReference>
<dbReference type="Pfam" id="PF01343">
    <property type="entry name" value="Peptidase_S49"/>
    <property type="match status" value="1"/>
</dbReference>
<keyword evidence="7" id="KW-1185">Reference proteome</keyword>
<dbReference type="EMBL" id="BJYZ01000012">
    <property type="protein sequence ID" value="GEO38716.1"/>
    <property type="molecule type" value="Genomic_DNA"/>
</dbReference>
<dbReference type="InterPro" id="IPR047272">
    <property type="entry name" value="S49_SppA_C"/>
</dbReference>
<dbReference type="AlphaFoldDB" id="A0A512DQK0"/>
<feature type="domain" description="Peptidase S49" evidence="5">
    <location>
        <begin position="79"/>
        <end position="220"/>
    </location>
</feature>
<comment type="caution">
    <text evidence="6">The sequence shown here is derived from an EMBL/GenBank/DDBJ whole genome shotgun (WGS) entry which is preliminary data.</text>
</comment>
<dbReference type="CDD" id="cd07023">
    <property type="entry name" value="S49_Sppa_N_C"/>
    <property type="match status" value="1"/>
</dbReference>
<evidence type="ECO:0000259" key="5">
    <source>
        <dbReference type="Pfam" id="PF01343"/>
    </source>
</evidence>
<sequence>MTAFGRKPAPIVSVIRLSGVIGAGGALRQGITLSALAPVIERAFAVPGQQAVALQINSPGGSPVQSALVAGRIRQLADEKKVPVFAFAEDVAASGGYWLACAADEIYADTSSIIGSIGVVSAGFGFQDLIARYGIERRVHTSGTRKAMLDPFQPENDDDVIRLKAIQAEIHDAFKGMVRDRRGGRLKGTDDDLFTGEFWTGTRAQELGLIDGLGDLRTVMRGRFGEKVKLRLVQGDRRWWRGRVRSETSLPSLLPTGLLASGLADDFAHAVIGAVEERAMWSRFGL</sequence>
<comment type="similarity">
    <text evidence="1">Belongs to the peptidase S49 family.</text>
</comment>
<dbReference type="PANTHER" id="PTHR42987">
    <property type="entry name" value="PEPTIDASE S49"/>
    <property type="match status" value="1"/>
</dbReference>
<dbReference type="Proteomes" id="UP000321523">
    <property type="component" value="Unassembled WGS sequence"/>
</dbReference>
<protein>
    <submittedName>
        <fullName evidence="6">Peptidase S49</fullName>
    </submittedName>
</protein>
<dbReference type="Gene3D" id="6.20.330.10">
    <property type="match status" value="1"/>
</dbReference>
<dbReference type="InterPro" id="IPR029045">
    <property type="entry name" value="ClpP/crotonase-like_dom_sf"/>
</dbReference>
<keyword evidence="3" id="KW-0378">Hydrolase</keyword>
<evidence type="ECO:0000256" key="3">
    <source>
        <dbReference type="ARBA" id="ARBA00022801"/>
    </source>
</evidence>
<keyword evidence="4" id="KW-0720">Serine protease</keyword>
<dbReference type="SUPFAM" id="SSF52096">
    <property type="entry name" value="ClpP/crotonase"/>
    <property type="match status" value="1"/>
</dbReference>
<evidence type="ECO:0000313" key="7">
    <source>
        <dbReference type="Proteomes" id="UP000321523"/>
    </source>
</evidence>